<feature type="compositionally biased region" description="Polar residues" evidence="1">
    <location>
        <begin position="292"/>
        <end position="302"/>
    </location>
</feature>
<reference evidence="4 6" key="2">
    <citation type="journal article" date="2013" name="Nature">
        <title>Insights into bilaterian evolution from three spiralian genomes.</title>
        <authorList>
            <person name="Simakov O."/>
            <person name="Marletaz F."/>
            <person name="Cho S.J."/>
            <person name="Edsinger-Gonzales E."/>
            <person name="Havlak P."/>
            <person name="Hellsten U."/>
            <person name="Kuo D.H."/>
            <person name="Larsson T."/>
            <person name="Lv J."/>
            <person name="Arendt D."/>
            <person name="Savage R."/>
            <person name="Osoegawa K."/>
            <person name="de Jong P."/>
            <person name="Grimwood J."/>
            <person name="Chapman J.A."/>
            <person name="Shapiro H."/>
            <person name="Aerts A."/>
            <person name="Otillar R.P."/>
            <person name="Terry A.Y."/>
            <person name="Boore J.L."/>
            <person name="Grigoriev I.V."/>
            <person name="Lindberg D.R."/>
            <person name="Seaver E.C."/>
            <person name="Weisblat D.A."/>
            <person name="Putnam N.H."/>
            <person name="Rokhsar D.S."/>
        </authorList>
    </citation>
    <scope>NUCLEOTIDE SEQUENCE</scope>
</reference>
<dbReference type="Proteomes" id="UP000015101">
    <property type="component" value="Unassembled WGS sequence"/>
</dbReference>
<keyword evidence="2" id="KW-0812">Transmembrane</keyword>
<keyword evidence="2" id="KW-0472">Membrane</keyword>
<dbReference type="InParanoid" id="T1EPK6"/>
<reference evidence="5" key="3">
    <citation type="submission" date="2015-06" db="UniProtKB">
        <authorList>
            <consortium name="EnsemblMetazoa"/>
        </authorList>
    </citation>
    <scope>IDENTIFICATION</scope>
</reference>
<reference evidence="6" key="1">
    <citation type="submission" date="2012-12" db="EMBL/GenBank/DDBJ databases">
        <authorList>
            <person name="Hellsten U."/>
            <person name="Grimwood J."/>
            <person name="Chapman J.A."/>
            <person name="Shapiro H."/>
            <person name="Aerts A."/>
            <person name="Otillar R.P."/>
            <person name="Terry A.Y."/>
            <person name="Boore J.L."/>
            <person name="Simakov O."/>
            <person name="Marletaz F."/>
            <person name="Cho S.-J."/>
            <person name="Edsinger-Gonzales E."/>
            <person name="Havlak P."/>
            <person name="Kuo D.-H."/>
            <person name="Larsson T."/>
            <person name="Lv J."/>
            <person name="Arendt D."/>
            <person name="Savage R."/>
            <person name="Osoegawa K."/>
            <person name="de Jong P."/>
            <person name="Lindberg D.R."/>
            <person name="Seaver E.C."/>
            <person name="Weisblat D.A."/>
            <person name="Putnam N.H."/>
            <person name="Grigoriev I.V."/>
            <person name="Rokhsar D.S."/>
        </authorList>
    </citation>
    <scope>NUCLEOTIDE SEQUENCE</scope>
</reference>
<protein>
    <recommendedName>
        <fullName evidence="7">Protein quiver</fullName>
    </recommendedName>
</protein>
<name>T1EPK6_HELRO</name>
<evidence type="ECO:0000256" key="2">
    <source>
        <dbReference type="SAM" id="Phobius"/>
    </source>
</evidence>
<accession>T1EPK6</accession>
<evidence type="ECO:0000313" key="4">
    <source>
        <dbReference type="EMBL" id="ESO05855.1"/>
    </source>
</evidence>
<evidence type="ECO:0000313" key="5">
    <source>
        <dbReference type="EnsemblMetazoa" id="HelroP159933"/>
    </source>
</evidence>
<feature type="transmembrane region" description="Helical" evidence="2">
    <location>
        <begin position="208"/>
        <end position="227"/>
    </location>
</feature>
<dbReference type="EnsemblMetazoa" id="HelroT159933">
    <property type="protein sequence ID" value="HelroP159933"/>
    <property type="gene ID" value="HelroG159933"/>
</dbReference>
<proteinExistence type="predicted"/>
<gene>
    <name evidence="5" type="primary">20198506</name>
    <name evidence="4" type="ORF">HELRODRAFT_159933</name>
</gene>
<keyword evidence="6" id="KW-1185">Reference proteome</keyword>
<dbReference type="AlphaFoldDB" id="T1EPK6"/>
<evidence type="ECO:0000313" key="6">
    <source>
        <dbReference type="Proteomes" id="UP000015101"/>
    </source>
</evidence>
<organism evidence="5 6">
    <name type="scientific">Helobdella robusta</name>
    <name type="common">Californian leech</name>
    <dbReference type="NCBI Taxonomy" id="6412"/>
    <lineage>
        <taxon>Eukaryota</taxon>
        <taxon>Metazoa</taxon>
        <taxon>Spiralia</taxon>
        <taxon>Lophotrochozoa</taxon>
        <taxon>Annelida</taxon>
        <taxon>Clitellata</taxon>
        <taxon>Hirudinea</taxon>
        <taxon>Rhynchobdellida</taxon>
        <taxon>Glossiphoniidae</taxon>
        <taxon>Helobdella</taxon>
    </lineage>
</organism>
<evidence type="ECO:0000256" key="3">
    <source>
        <dbReference type="SAM" id="SignalP"/>
    </source>
</evidence>
<dbReference type="EMBL" id="KB096324">
    <property type="protein sequence ID" value="ESO05855.1"/>
    <property type="molecule type" value="Genomic_DNA"/>
</dbReference>
<keyword evidence="3" id="KW-0732">Signal</keyword>
<feature type="chain" id="PRO_5010979927" description="Protein quiver" evidence="3">
    <location>
        <begin position="27"/>
        <end position="302"/>
    </location>
</feature>
<feature type="transmembrane region" description="Helical" evidence="2">
    <location>
        <begin position="243"/>
        <end position="265"/>
    </location>
</feature>
<dbReference type="GeneID" id="20198506"/>
<dbReference type="EMBL" id="AMQM01000430">
    <property type="status" value="NOT_ANNOTATED_CDS"/>
    <property type="molecule type" value="Genomic_DNA"/>
</dbReference>
<dbReference type="RefSeq" id="XP_009015223.1">
    <property type="nucleotide sequence ID" value="XM_009016975.1"/>
</dbReference>
<feature type="signal peptide" evidence="3">
    <location>
        <begin position="1"/>
        <end position="26"/>
    </location>
</feature>
<dbReference type="KEGG" id="hro:HELRODRAFT_159933"/>
<evidence type="ECO:0008006" key="7">
    <source>
        <dbReference type="Google" id="ProtNLM"/>
    </source>
</evidence>
<evidence type="ECO:0000256" key="1">
    <source>
        <dbReference type="SAM" id="MobiDB-lite"/>
    </source>
</evidence>
<keyword evidence="2" id="KW-1133">Transmembrane helix</keyword>
<dbReference type="CTD" id="20198506"/>
<dbReference type="HOGENOM" id="CLU_922217_0_0_1"/>
<feature type="transmembrane region" description="Helical" evidence="2">
    <location>
        <begin position="172"/>
        <end position="201"/>
    </location>
</feature>
<sequence length="302" mass="32800">MTFVESSRSLFLHLAVFLAALPRENSIVHSVANLPRSPGQLICFSCEDCFVPRNLIQCSYDGDKCYFEHIIEDSGQEKVKRSCEHVSIVEDECDDALLVGKKAFACMCSFDACNSQNVCGILVGPTENTRYYQVPKSLKAIDFPGWDGGMELSNIKQISGASSSSVAVADCAVAFVVAAYLVAFFVVGVTGFAAAAYYVVVLLQNFEYFLSLSLTLFFLTKCLAGNANNEINDSGSFSNLENFIMIFIAVFYAVECSFWSGCLTIQEGEGVEIFLKVCDSGKGSGGSKKTFQKVTSSSMNSP</sequence>
<feature type="region of interest" description="Disordered" evidence="1">
    <location>
        <begin position="282"/>
        <end position="302"/>
    </location>
</feature>